<feature type="binding site" evidence="11">
    <location>
        <position position="164"/>
    </location>
    <ligand>
        <name>CTP</name>
        <dbReference type="ChEBI" id="CHEBI:37563"/>
    </ligand>
</feature>
<feature type="binding site" evidence="11">
    <location>
        <position position="31"/>
    </location>
    <ligand>
        <name>CTP</name>
        <dbReference type="ChEBI" id="CHEBI:37563"/>
    </ligand>
</feature>
<dbReference type="NCBIfam" id="NF009814">
    <property type="entry name" value="PRK13299.1"/>
    <property type="match status" value="1"/>
</dbReference>
<feature type="binding site" evidence="11">
    <location>
        <position position="161"/>
    </location>
    <ligand>
        <name>ATP</name>
        <dbReference type="ChEBI" id="CHEBI:30616"/>
    </ligand>
</feature>
<feature type="binding site" evidence="11">
    <location>
        <position position="155"/>
    </location>
    <ligand>
        <name>CTP</name>
        <dbReference type="ChEBI" id="CHEBI:37563"/>
    </ligand>
</feature>
<evidence type="ECO:0000313" key="18">
    <source>
        <dbReference type="Proteomes" id="UP000264146"/>
    </source>
</evidence>
<evidence type="ECO:0000256" key="10">
    <source>
        <dbReference type="ARBA" id="ARBA00022884"/>
    </source>
</evidence>
<dbReference type="GO" id="GO:0042245">
    <property type="term" value="P:RNA repair"/>
    <property type="evidence" value="ECO:0007669"/>
    <property type="project" value="UniProtKB-KW"/>
</dbReference>
<comment type="similarity">
    <text evidence="11">Belongs to the tRNA nucleotidyltransferase/poly(A) polymerase family. Bacterial CCA-adding enzyme type 3 subfamily.</text>
</comment>
<evidence type="ECO:0000256" key="9">
    <source>
        <dbReference type="ARBA" id="ARBA00022842"/>
    </source>
</evidence>
<dbReference type="PANTHER" id="PTHR46173:SF1">
    <property type="entry name" value="CCA TRNA NUCLEOTIDYLTRANSFERASE 1, MITOCHONDRIAL"/>
    <property type="match status" value="1"/>
</dbReference>
<feature type="binding site" evidence="11">
    <location>
        <position position="41"/>
    </location>
    <ligand>
        <name>Mg(2+)</name>
        <dbReference type="ChEBI" id="CHEBI:18420"/>
    </ligand>
</feature>
<dbReference type="EMBL" id="UHEF01000001">
    <property type="protein sequence ID" value="SUM88897.1"/>
    <property type="molecule type" value="Genomic_DNA"/>
</dbReference>
<dbReference type="AlphaFoldDB" id="A0A7Z7VXA9"/>
<dbReference type="GO" id="GO:0000049">
    <property type="term" value="F:tRNA binding"/>
    <property type="evidence" value="ECO:0007669"/>
    <property type="project" value="UniProtKB-UniRule"/>
</dbReference>
<dbReference type="Pfam" id="PF01743">
    <property type="entry name" value="PolyA_pol"/>
    <property type="match status" value="1"/>
</dbReference>
<feature type="binding site" evidence="11">
    <location>
        <position position="164"/>
    </location>
    <ligand>
        <name>ATP</name>
        <dbReference type="ChEBI" id="CHEBI:30616"/>
    </ligand>
</feature>
<dbReference type="GeneID" id="93790089"/>
<dbReference type="InterPro" id="IPR023068">
    <property type="entry name" value="CCA-adding_enz_firmicutes"/>
</dbReference>
<accession>A0A7Z7VXA9</accession>
<feature type="binding site" evidence="11">
    <location>
        <position position="43"/>
    </location>
    <ligand>
        <name>Mg(2+)</name>
        <dbReference type="ChEBI" id="CHEBI:18420"/>
    </ligand>
</feature>
<evidence type="ECO:0000256" key="4">
    <source>
        <dbReference type="ARBA" id="ARBA00022695"/>
    </source>
</evidence>
<keyword evidence="6 11" id="KW-0547">Nucleotide-binding</keyword>
<evidence type="ECO:0000256" key="6">
    <source>
        <dbReference type="ARBA" id="ARBA00022741"/>
    </source>
</evidence>
<dbReference type="CDD" id="cd05398">
    <property type="entry name" value="NT_ClassII-CCAase"/>
    <property type="match status" value="1"/>
</dbReference>
<organism evidence="17">
    <name type="scientific">Staphylococcus schleiferi</name>
    <dbReference type="NCBI Taxonomy" id="1295"/>
    <lineage>
        <taxon>Bacteria</taxon>
        <taxon>Bacillati</taxon>
        <taxon>Bacillota</taxon>
        <taxon>Bacilli</taxon>
        <taxon>Bacillales</taxon>
        <taxon>Staphylococcaceae</taxon>
        <taxon>Staphylococcus</taxon>
    </lineage>
</organism>
<feature type="binding site" evidence="11">
    <location>
        <position position="158"/>
    </location>
    <ligand>
        <name>CTP</name>
        <dbReference type="ChEBI" id="CHEBI:37563"/>
    </ligand>
</feature>
<dbReference type="InterPro" id="IPR002646">
    <property type="entry name" value="PolA_pol_head_dom"/>
</dbReference>
<dbReference type="EC" id="2.7.7.72" evidence="11"/>
<keyword evidence="3 11" id="KW-0819">tRNA processing</keyword>
<feature type="binding site" evidence="11">
    <location>
        <position position="28"/>
    </location>
    <ligand>
        <name>ATP</name>
        <dbReference type="ChEBI" id="CHEBI:30616"/>
    </ligand>
</feature>
<evidence type="ECO:0000256" key="11">
    <source>
        <dbReference type="HAMAP-Rule" id="MF_01263"/>
    </source>
</evidence>
<dbReference type="Gene3D" id="1.10.3090.10">
    <property type="entry name" value="cca-adding enzyme, domain 2"/>
    <property type="match status" value="1"/>
</dbReference>
<evidence type="ECO:0000256" key="2">
    <source>
        <dbReference type="ARBA" id="ARBA00022679"/>
    </source>
</evidence>
<evidence type="ECO:0000313" key="15">
    <source>
        <dbReference type="EMBL" id="CAD7359742.1"/>
    </source>
</evidence>
<dbReference type="EMBL" id="LR962863">
    <property type="protein sequence ID" value="CAD7359742.1"/>
    <property type="molecule type" value="Genomic_DNA"/>
</dbReference>
<feature type="domain" description="CCA-adding enzyme C-terminal" evidence="14">
    <location>
        <begin position="254"/>
        <end position="393"/>
    </location>
</feature>
<feature type="binding site" evidence="11">
    <location>
        <position position="112"/>
    </location>
    <ligand>
        <name>CTP</name>
        <dbReference type="ChEBI" id="CHEBI:37563"/>
    </ligand>
</feature>
<dbReference type="GO" id="GO:0001680">
    <property type="term" value="P:tRNA 3'-terminal CCA addition"/>
    <property type="evidence" value="ECO:0007669"/>
    <property type="project" value="UniProtKB-UniRule"/>
</dbReference>
<keyword evidence="2 11" id="KW-0808">Transferase</keyword>
<reference evidence="15 18" key="3">
    <citation type="submission" date="2020-11" db="EMBL/GenBank/DDBJ databases">
        <authorList>
            <consortium name="Pathogen Informatics"/>
        </authorList>
    </citation>
    <scope>NUCLEOTIDE SEQUENCE [LARGE SCALE GENOMIC DNA]</scope>
    <source>
        <strain evidence="15 18">NCTC12218</strain>
    </source>
</reference>
<feature type="binding site" evidence="11">
    <location>
        <position position="31"/>
    </location>
    <ligand>
        <name>ATP</name>
        <dbReference type="ChEBI" id="CHEBI:30616"/>
    </ligand>
</feature>
<reference evidence="16 19" key="1">
    <citation type="submission" date="2018-01" db="EMBL/GenBank/DDBJ databases">
        <title>Complete genome sequence of Staphylococcus Scheliferi isolated from human.</title>
        <authorList>
            <person name="Abouelkhair M.A."/>
            <person name="Bemis D.A."/>
            <person name="Kania S.A."/>
        </authorList>
    </citation>
    <scope>NUCLEOTIDE SEQUENCE [LARGE SCALE GENOMIC DNA]</scope>
    <source>
        <strain evidence="16 19">ATCC 43808</strain>
    </source>
</reference>
<name>A0A7Z7VXA9_STASC</name>
<evidence type="ECO:0000256" key="7">
    <source>
        <dbReference type="ARBA" id="ARBA00022800"/>
    </source>
</evidence>
<dbReference type="RefSeq" id="WP_016425098.1">
    <property type="nucleotide sequence ID" value="NZ_CABKRV010000001.1"/>
</dbReference>
<keyword evidence="19" id="KW-1185">Reference proteome</keyword>
<evidence type="ECO:0000259" key="13">
    <source>
        <dbReference type="Pfam" id="PF12627"/>
    </source>
</evidence>
<feature type="domain" description="tRNA nucleotidyltransferase/poly(A) polymerase RNA and SrmB- binding" evidence="13">
    <location>
        <begin position="170"/>
        <end position="228"/>
    </location>
</feature>
<comment type="catalytic activity">
    <reaction evidence="11">
        <text>a tRNA precursor + 2 CTP + ATP = a tRNA with a 3' CCA end + 3 diphosphate</text>
        <dbReference type="Rhea" id="RHEA:14433"/>
        <dbReference type="Rhea" id="RHEA-COMP:10465"/>
        <dbReference type="Rhea" id="RHEA-COMP:10468"/>
        <dbReference type="ChEBI" id="CHEBI:30616"/>
        <dbReference type="ChEBI" id="CHEBI:33019"/>
        <dbReference type="ChEBI" id="CHEBI:37563"/>
        <dbReference type="ChEBI" id="CHEBI:74896"/>
        <dbReference type="ChEBI" id="CHEBI:83071"/>
        <dbReference type="EC" id="2.7.7.72"/>
    </reaction>
</comment>
<dbReference type="GO" id="GO:0004810">
    <property type="term" value="F:CCA tRNA nucleotidyltransferase activity"/>
    <property type="evidence" value="ECO:0007669"/>
    <property type="project" value="UniProtKB-UniRule"/>
</dbReference>
<evidence type="ECO:0000256" key="1">
    <source>
        <dbReference type="ARBA" id="ARBA00001946"/>
    </source>
</evidence>
<sequence>MNRIQFEVAQPIIDRLTENGYEAYFVGGSVRDYIMNRSIHDVDITTSATPDEIESLFEHTIPIGKDHGTINIVWNKENYEVTTFRAEGTYIEHRRPSEVYFVRDLYRDVERRDFTMNAIAMDISFQRYDYFNGEQDIQQRLIRTVGDAETRFNEDALRILRALRFKSQLGFHIESQTYDAMQKRLSDIQFLSIERIIAELTKLLNGSFVAETFPLLQALNIWQYIPLFKDMNMSSLKIVTPLTLEAFLALILLKNGEATLKSLKLSKAQNHSVSAMVKAINTSQSIETKNALKLFVYDFGLDLSLELLRLKEIWLANQISLPSPLVYNEGTLRTVWDELPIKDRQSMAINGAILMDALHLKGGPWLKKALREVECAIIKGQLGNQQEEIIEWVKEHVEIS</sequence>
<feature type="binding site" evidence="11">
    <location>
        <position position="155"/>
    </location>
    <ligand>
        <name>ATP</name>
        <dbReference type="ChEBI" id="CHEBI:30616"/>
    </ligand>
</feature>
<dbReference type="PANTHER" id="PTHR46173">
    <property type="entry name" value="CCA TRNA NUCLEOTIDYLTRANSFERASE 1, MITOCHONDRIAL"/>
    <property type="match status" value="1"/>
</dbReference>
<dbReference type="Gene3D" id="1.10.246.80">
    <property type="match status" value="1"/>
</dbReference>
<keyword evidence="5 11" id="KW-0479">Metal-binding</keyword>
<dbReference type="Proteomes" id="UP000572988">
    <property type="component" value="Unassembled WGS sequence"/>
</dbReference>
<feature type="binding site" evidence="11">
    <location>
        <position position="112"/>
    </location>
    <ligand>
        <name>ATP</name>
        <dbReference type="ChEBI" id="CHEBI:30616"/>
    </ligand>
</feature>
<dbReference type="InterPro" id="IPR043519">
    <property type="entry name" value="NT_sf"/>
</dbReference>
<comment type="function">
    <text evidence="11">Catalyzes the addition and repair of the essential 3'-terminal CCA sequence in tRNAs without using a nucleic acid template. Adds these three nucleotides in the order of C, C, and A to the tRNA nucleotide-73, using CTP and ATP as substrates and producing inorganic pyrophosphate. tRNA 3'-terminal CCA addition is required both for tRNA processing and repair. Also involved in tRNA surveillance by mediating tandem CCA addition to generate a CCACCA at the 3' terminus of unstable tRNAs. While stable tRNAs receive only 3'-terminal CCA, unstable tRNAs are marked with CCACCA and rapidly degraded.</text>
</comment>
<comment type="miscellaneous">
    <text evidence="11">A single active site specifically recognizes both ATP and CTP and is responsible for their addition.</text>
</comment>
<comment type="catalytic activity">
    <reaction evidence="11">
        <text>a tRNA with a 3' CCA end + 2 CTP + ATP = a tRNA with a 3' CCACCA end + 3 diphosphate</text>
        <dbReference type="Rhea" id="RHEA:76235"/>
        <dbReference type="Rhea" id="RHEA-COMP:10468"/>
        <dbReference type="Rhea" id="RHEA-COMP:18655"/>
        <dbReference type="ChEBI" id="CHEBI:30616"/>
        <dbReference type="ChEBI" id="CHEBI:33019"/>
        <dbReference type="ChEBI" id="CHEBI:37563"/>
        <dbReference type="ChEBI" id="CHEBI:83071"/>
        <dbReference type="ChEBI" id="CHEBI:195187"/>
    </reaction>
</comment>
<dbReference type="Proteomes" id="UP000264146">
    <property type="component" value="Chromosome"/>
</dbReference>
<dbReference type="InterPro" id="IPR050264">
    <property type="entry name" value="Bact_CCA-adding_enz_type3_sf"/>
</dbReference>
<keyword evidence="8 11" id="KW-0067">ATP-binding</keyword>
<dbReference type="SUPFAM" id="SSF81301">
    <property type="entry name" value="Nucleotidyltransferase"/>
    <property type="match status" value="1"/>
</dbReference>
<reference evidence="17" key="2">
    <citation type="submission" date="2018-06" db="EMBL/GenBank/DDBJ databases">
        <authorList>
            <consortium name="Pathogen Informatics"/>
            <person name="Doyle S."/>
        </authorList>
    </citation>
    <scope>NUCLEOTIDE SEQUENCE [LARGE SCALE GENOMIC DNA]</scope>
    <source>
        <strain evidence="17">NCTC12218</strain>
    </source>
</reference>
<dbReference type="SUPFAM" id="SSF81891">
    <property type="entry name" value="Poly A polymerase C-terminal region-like"/>
    <property type="match status" value="1"/>
</dbReference>
<gene>
    <name evidence="11 17" type="primary">cca</name>
    <name evidence="16" type="ORF">C1O36_03935</name>
    <name evidence="17" type="ORF">NCTC12218_01401</name>
</gene>
<keyword evidence="4 11" id="KW-0548">Nucleotidyltransferase</keyword>
<evidence type="ECO:0000256" key="3">
    <source>
        <dbReference type="ARBA" id="ARBA00022694"/>
    </source>
</evidence>
<proteinExistence type="inferred from homology"/>
<dbReference type="Gene3D" id="3.30.460.10">
    <property type="entry name" value="Beta Polymerase, domain 2"/>
    <property type="match status" value="1"/>
</dbReference>
<evidence type="ECO:0000313" key="17">
    <source>
        <dbReference type="EMBL" id="SUM88897.1"/>
    </source>
</evidence>
<dbReference type="HAMAP" id="MF_01263">
    <property type="entry name" value="CCA_bact_type3"/>
    <property type="match status" value="1"/>
</dbReference>
<feature type="domain" description="Poly A polymerase head" evidence="12">
    <location>
        <begin position="23"/>
        <end position="143"/>
    </location>
</feature>
<dbReference type="Pfam" id="PF12627">
    <property type="entry name" value="PolyA_pol_RNAbd"/>
    <property type="match status" value="1"/>
</dbReference>
<feature type="binding site" evidence="11">
    <location>
        <position position="28"/>
    </location>
    <ligand>
        <name>CTP</name>
        <dbReference type="ChEBI" id="CHEBI:37563"/>
    </ligand>
</feature>
<protein>
    <recommendedName>
        <fullName evidence="11">CCA-adding enzyme</fullName>
        <ecNumber evidence="11">2.7.7.72</ecNumber>
    </recommendedName>
    <alternativeName>
        <fullName evidence="11">CCA tRNA nucleotidyltransferase</fullName>
    </alternativeName>
    <alternativeName>
        <fullName evidence="11">tRNA CCA-pyrophosphorylase</fullName>
    </alternativeName>
    <alternativeName>
        <fullName evidence="11">tRNA adenylyl-/cytidylyl- transferase</fullName>
    </alternativeName>
    <alternativeName>
        <fullName evidence="11">tRNA nucleotidyltransferase</fullName>
    </alternativeName>
    <alternativeName>
        <fullName evidence="11">tRNA-NT</fullName>
    </alternativeName>
</protein>
<dbReference type="InterPro" id="IPR032810">
    <property type="entry name" value="CCA-adding_enz_C"/>
</dbReference>
<keyword evidence="9 11" id="KW-0460">Magnesium</keyword>
<dbReference type="InterPro" id="IPR032828">
    <property type="entry name" value="PolyA_RNA-bd"/>
</dbReference>
<dbReference type="Pfam" id="PF13735">
    <property type="entry name" value="tRNA_NucTran2_2"/>
    <property type="match status" value="1"/>
</dbReference>
<feature type="binding site" evidence="11">
    <location>
        <position position="161"/>
    </location>
    <ligand>
        <name>CTP</name>
        <dbReference type="ChEBI" id="CHEBI:37563"/>
    </ligand>
</feature>
<evidence type="ECO:0000259" key="12">
    <source>
        <dbReference type="Pfam" id="PF01743"/>
    </source>
</evidence>
<evidence type="ECO:0000313" key="16">
    <source>
        <dbReference type="EMBL" id="NHA33680.1"/>
    </source>
</evidence>
<evidence type="ECO:0000313" key="19">
    <source>
        <dbReference type="Proteomes" id="UP000572988"/>
    </source>
</evidence>
<evidence type="ECO:0000259" key="14">
    <source>
        <dbReference type="Pfam" id="PF13735"/>
    </source>
</evidence>
<comment type="subunit">
    <text evidence="11">Homodimer.</text>
</comment>
<evidence type="ECO:0000256" key="8">
    <source>
        <dbReference type="ARBA" id="ARBA00022840"/>
    </source>
</evidence>
<dbReference type="EMBL" id="POVK01000009">
    <property type="protein sequence ID" value="NHA33680.1"/>
    <property type="molecule type" value="Genomic_DNA"/>
</dbReference>
<feature type="binding site" evidence="11">
    <location>
        <position position="158"/>
    </location>
    <ligand>
        <name>ATP</name>
        <dbReference type="ChEBI" id="CHEBI:30616"/>
    </ligand>
</feature>
<comment type="cofactor">
    <cofactor evidence="1 11">
        <name>Mg(2+)</name>
        <dbReference type="ChEBI" id="CHEBI:18420"/>
    </cofactor>
</comment>
<dbReference type="GO" id="GO:0000287">
    <property type="term" value="F:magnesium ion binding"/>
    <property type="evidence" value="ECO:0007669"/>
    <property type="project" value="UniProtKB-UniRule"/>
</dbReference>
<keyword evidence="10 11" id="KW-0694">RNA-binding</keyword>
<keyword evidence="7 11" id="KW-0692">RNA repair</keyword>
<dbReference type="GO" id="GO:0005524">
    <property type="term" value="F:ATP binding"/>
    <property type="evidence" value="ECO:0007669"/>
    <property type="project" value="UniProtKB-UniRule"/>
</dbReference>
<evidence type="ECO:0000256" key="5">
    <source>
        <dbReference type="ARBA" id="ARBA00022723"/>
    </source>
</evidence>